<comment type="caution">
    <text evidence="2">The sequence shown here is derived from an EMBL/GenBank/DDBJ whole genome shotgun (WGS) entry which is preliminary data.</text>
</comment>
<feature type="compositionally biased region" description="Polar residues" evidence="1">
    <location>
        <begin position="154"/>
        <end position="165"/>
    </location>
</feature>
<evidence type="ECO:0000313" key="2">
    <source>
        <dbReference type="EMBL" id="KAG9231781.1"/>
    </source>
</evidence>
<accession>A0A9P8C494</accession>
<dbReference type="AlphaFoldDB" id="A0A9P8C494"/>
<reference evidence="2" key="1">
    <citation type="journal article" date="2021" name="IMA Fungus">
        <title>Genomic characterization of three marine fungi, including Emericellopsis atlantica sp. nov. with signatures of a generalist lifestyle and marine biomass degradation.</title>
        <authorList>
            <person name="Hagestad O.C."/>
            <person name="Hou L."/>
            <person name="Andersen J.H."/>
            <person name="Hansen E.H."/>
            <person name="Altermark B."/>
            <person name="Li C."/>
            <person name="Kuhnert E."/>
            <person name="Cox R.J."/>
            <person name="Crous P.W."/>
            <person name="Spatafora J.W."/>
            <person name="Lail K."/>
            <person name="Amirebrahimi M."/>
            <person name="Lipzen A."/>
            <person name="Pangilinan J."/>
            <person name="Andreopoulos W."/>
            <person name="Hayes R.D."/>
            <person name="Ng V."/>
            <person name="Grigoriev I.V."/>
            <person name="Jackson S.A."/>
            <person name="Sutton T.D.S."/>
            <person name="Dobson A.D.W."/>
            <person name="Rama T."/>
        </authorList>
    </citation>
    <scope>NUCLEOTIDE SEQUENCE</scope>
    <source>
        <strain evidence="2">TRa018bII</strain>
    </source>
</reference>
<evidence type="ECO:0000313" key="3">
    <source>
        <dbReference type="Proteomes" id="UP000824998"/>
    </source>
</evidence>
<keyword evidence="3" id="KW-1185">Reference proteome</keyword>
<organism evidence="2 3">
    <name type="scientific">Amylocarpus encephaloides</name>
    <dbReference type="NCBI Taxonomy" id="45428"/>
    <lineage>
        <taxon>Eukaryota</taxon>
        <taxon>Fungi</taxon>
        <taxon>Dikarya</taxon>
        <taxon>Ascomycota</taxon>
        <taxon>Pezizomycotina</taxon>
        <taxon>Leotiomycetes</taxon>
        <taxon>Helotiales</taxon>
        <taxon>Helotiales incertae sedis</taxon>
        <taxon>Amylocarpus</taxon>
    </lineage>
</organism>
<evidence type="ECO:0000256" key="1">
    <source>
        <dbReference type="SAM" id="MobiDB-lite"/>
    </source>
</evidence>
<protein>
    <submittedName>
        <fullName evidence="2">Uncharacterized protein</fullName>
    </submittedName>
</protein>
<gene>
    <name evidence="2" type="ORF">BJ875DRAFT_443757</name>
</gene>
<dbReference type="Proteomes" id="UP000824998">
    <property type="component" value="Unassembled WGS sequence"/>
</dbReference>
<feature type="compositionally biased region" description="Basic and acidic residues" evidence="1">
    <location>
        <begin position="1"/>
        <end position="12"/>
    </location>
</feature>
<sequence>MALNSLRERRNIDPSSLTPPLLNSRASTPITDVCGSANHKPVPQIPNNANGNINPLLSMPDTAAPVGDNTIRSSPPQSFTIISNSVTESSEVCNVASEYDVIEVEDLIDLDEGSHALEANFVFVGGSLDSDLRNILDREELPDSHISGAYSYPGNGSTECMPTSHQDLEYQQPGEQAVQETSPSAVDPEDN</sequence>
<name>A0A9P8C494_9HELO</name>
<feature type="region of interest" description="Disordered" evidence="1">
    <location>
        <begin position="153"/>
        <end position="191"/>
    </location>
</feature>
<feature type="compositionally biased region" description="Polar residues" evidence="1">
    <location>
        <begin position="45"/>
        <end position="55"/>
    </location>
</feature>
<dbReference type="OrthoDB" id="3524686at2759"/>
<proteinExistence type="predicted"/>
<feature type="region of interest" description="Disordered" evidence="1">
    <location>
        <begin position="1"/>
        <end position="72"/>
    </location>
</feature>
<dbReference type="EMBL" id="MU251581">
    <property type="protein sequence ID" value="KAG9231781.1"/>
    <property type="molecule type" value="Genomic_DNA"/>
</dbReference>